<keyword evidence="2" id="KW-1185">Reference proteome</keyword>
<reference evidence="2" key="1">
    <citation type="journal article" date="2022" name="Mol. Ecol. Resour.">
        <title>The genomes of chicory, endive, great burdock and yacon provide insights into Asteraceae palaeo-polyploidization history and plant inulin production.</title>
        <authorList>
            <person name="Fan W."/>
            <person name="Wang S."/>
            <person name="Wang H."/>
            <person name="Wang A."/>
            <person name="Jiang F."/>
            <person name="Liu H."/>
            <person name="Zhao H."/>
            <person name="Xu D."/>
            <person name="Zhang Y."/>
        </authorList>
    </citation>
    <scope>NUCLEOTIDE SEQUENCE [LARGE SCALE GENOMIC DNA]</scope>
    <source>
        <strain evidence="2">cv. Yunnan</strain>
    </source>
</reference>
<sequence length="133" mass="14989">MLVQGIRIYGVNLYFADHVMISWLSKVETGISTQMTSTAGTILSAVGTEVTPSVTTTEAPSVVATEPTDEEIVAMKKSKTNLPVSEKEEFKVVQEEESQRKLEVYRSKAVVRQQELRRISQKERDTVQKRLEE</sequence>
<dbReference type="EMBL" id="CM042023">
    <property type="protein sequence ID" value="KAI3813468.1"/>
    <property type="molecule type" value="Genomic_DNA"/>
</dbReference>
<protein>
    <submittedName>
        <fullName evidence="1">Uncharacterized protein</fullName>
    </submittedName>
</protein>
<evidence type="ECO:0000313" key="1">
    <source>
        <dbReference type="EMBL" id="KAI3813468.1"/>
    </source>
</evidence>
<comment type="caution">
    <text evidence="1">The sequence shown here is derived from an EMBL/GenBank/DDBJ whole genome shotgun (WGS) entry which is preliminary data.</text>
</comment>
<gene>
    <name evidence="1" type="ORF">L1987_18193</name>
</gene>
<accession>A0ACB9J181</accession>
<organism evidence="1 2">
    <name type="scientific">Smallanthus sonchifolius</name>
    <dbReference type="NCBI Taxonomy" id="185202"/>
    <lineage>
        <taxon>Eukaryota</taxon>
        <taxon>Viridiplantae</taxon>
        <taxon>Streptophyta</taxon>
        <taxon>Embryophyta</taxon>
        <taxon>Tracheophyta</taxon>
        <taxon>Spermatophyta</taxon>
        <taxon>Magnoliopsida</taxon>
        <taxon>eudicotyledons</taxon>
        <taxon>Gunneridae</taxon>
        <taxon>Pentapetalae</taxon>
        <taxon>asterids</taxon>
        <taxon>campanulids</taxon>
        <taxon>Asterales</taxon>
        <taxon>Asteraceae</taxon>
        <taxon>Asteroideae</taxon>
        <taxon>Heliantheae alliance</taxon>
        <taxon>Millerieae</taxon>
        <taxon>Smallanthus</taxon>
    </lineage>
</organism>
<reference evidence="1 2" key="2">
    <citation type="journal article" date="2022" name="Mol. Ecol. Resour.">
        <title>The genomes of chicory, endive, great burdock and yacon provide insights into Asteraceae paleo-polyploidization history and plant inulin production.</title>
        <authorList>
            <person name="Fan W."/>
            <person name="Wang S."/>
            <person name="Wang H."/>
            <person name="Wang A."/>
            <person name="Jiang F."/>
            <person name="Liu H."/>
            <person name="Zhao H."/>
            <person name="Xu D."/>
            <person name="Zhang Y."/>
        </authorList>
    </citation>
    <scope>NUCLEOTIDE SEQUENCE [LARGE SCALE GENOMIC DNA]</scope>
    <source>
        <strain evidence="2">cv. Yunnan</strain>
        <tissue evidence="1">Leaves</tissue>
    </source>
</reference>
<proteinExistence type="predicted"/>
<dbReference type="Proteomes" id="UP001056120">
    <property type="component" value="Linkage Group LG06"/>
</dbReference>
<name>A0ACB9J181_9ASTR</name>
<evidence type="ECO:0000313" key="2">
    <source>
        <dbReference type="Proteomes" id="UP001056120"/>
    </source>
</evidence>